<comment type="caution">
    <text evidence="1">The sequence shown here is derived from an EMBL/GenBank/DDBJ whole genome shotgun (WGS) entry which is preliminary data.</text>
</comment>
<reference evidence="1 2" key="1">
    <citation type="submission" date="2024-10" db="EMBL/GenBank/DDBJ databases">
        <authorList>
            <person name="Yibar A."/>
            <person name="Saticioglu I.B."/>
            <person name="Duman M."/>
            <person name="Ajmi N."/>
            <person name="Gurler F."/>
            <person name="Ay H."/>
            <person name="Onuk E."/>
            <person name="Guler S."/>
            <person name="Romalde J.L."/>
        </authorList>
    </citation>
    <scope>NUCLEOTIDE SEQUENCE [LARGE SCALE GENOMIC DNA]</scope>
    <source>
        <strain evidence="1 2">14-MA-B</strain>
    </source>
</reference>
<name>A0ABW7IT22_9VIBR</name>
<dbReference type="EMBL" id="JBIHSN010000002">
    <property type="protein sequence ID" value="MFH0264791.1"/>
    <property type="molecule type" value="Genomic_DNA"/>
</dbReference>
<protein>
    <submittedName>
        <fullName evidence="1">Regulatory protein ToxS</fullName>
    </submittedName>
</protein>
<dbReference type="InterPro" id="IPR035288">
    <property type="entry name" value="ToxS"/>
</dbReference>
<dbReference type="Proteomes" id="UP001607151">
    <property type="component" value="Unassembled WGS sequence"/>
</dbReference>
<evidence type="ECO:0000313" key="2">
    <source>
        <dbReference type="Proteomes" id="UP001607151"/>
    </source>
</evidence>
<dbReference type="RefSeq" id="WP_089140115.1">
    <property type="nucleotide sequence ID" value="NZ_AP018685.1"/>
</dbReference>
<proteinExistence type="predicted"/>
<sequence>MKKIVPVIVLIITLVASWMYWNSDKKLEEALMSKEWHSTTIAYMNLWDQKISSLDKAVIRSTVKYLPNKNYIKNSTLIFSSKNVQDPIEITISESGQWDVSDSYLIVDATSFKDISTKPVTLISPEQVDELKKLFKISSQQSRKIDVIDERTLLLTSLGHGSNIFVSQ</sequence>
<keyword evidence="2" id="KW-1185">Reference proteome</keyword>
<evidence type="ECO:0000313" key="1">
    <source>
        <dbReference type="EMBL" id="MFH0264791.1"/>
    </source>
</evidence>
<organism evidence="1 2">
    <name type="scientific">Vibrio rumoiensis</name>
    <dbReference type="NCBI Taxonomy" id="76258"/>
    <lineage>
        <taxon>Bacteria</taxon>
        <taxon>Pseudomonadati</taxon>
        <taxon>Pseudomonadota</taxon>
        <taxon>Gammaproteobacteria</taxon>
        <taxon>Vibrionales</taxon>
        <taxon>Vibrionaceae</taxon>
        <taxon>Vibrio</taxon>
    </lineage>
</organism>
<accession>A0ABW7IT22</accession>
<dbReference type="Pfam" id="PF17323">
    <property type="entry name" value="ToxS"/>
    <property type="match status" value="1"/>
</dbReference>
<gene>
    <name evidence="1" type="ORF">ACGRQ9_04670</name>
</gene>